<feature type="region of interest" description="Disordered" evidence="9">
    <location>
        <begin position="154"/>
        <end position="226"/>
    </location>
</feature>
<dbReference type="GO" id="GO:0006364">
    <property type="term" value="P:rRNA processing"/>
    <property type="evidence" value="ECO:0007669"/>
    <property type="project" value="UniProtKB-KW"/>
</dbReference>
<evidence type="ECO:0000256" key="2">
    <source>
        <dbReference type="ARBA" id="ARBA00009801"/>
    </source>
</evidence>
<dbReference type="VEuPathDB" id="FungiDB:PSTT_01595"/>
<evidence type="ECO:0000256" key="8">
    <source>
        <dbReference type="ARBA" id="ARBA00023242"/>
    </source>
</evidence>
<dbReference type="SUPFAM" id="SSF50447">
    <property type="entry name" value="Translation proteins"/>
    <property type="match status" value="1"/>
</dbReference>
<feature type="compositionally biased region" description="Polar residues" evidence="9">
    <location>
        <begin position="705"/>
        <end position="716"/>
    </location>
</feature>
<comment type="similarity">
    <text evidence="2">Belongs to the NAF1 family.</text>
</comment>
<feature type="region of interest" description="Disordered" evidence="9">
    <location>
        <begin position="654"/>
        <end position="751"/>
    </location>
</feature>
<evidence type="ECO:0000313" key="10">
    <source>
        <dbReference type="EMBL" id="POW22904.1"/>
    </source>
</evidence>
<protein>
    <recommendedName>
        <fullName evidence="3">H/ACA ribonucleoprotein complex non-core subunit NAF1</fullName>
    </recommendedName>
</protein>
<dbReference type="GO" id="GO:0000493">
    <property type="term" value="P:box H/ACA snoRNP assembly"/>
    <property type="evidence" value="ECO:0007669"/>
    <property type="project" value="InterPro"/>
</dbReference>
<dbReference type="PANTHER" id="PTHR31633">
    <property type="entry name" value="H/ACA RIBONUCLEOPROTEIN COMPLEX NON-CORE SUBUNIT NAF1"/>
    <property type="match status" value="1"/>
</dbReference>
<evidence type="ECO:0000256" key="6">
    <source>
        <dbReference type="ARBA" id="ARBA00022553"/>
    </source>
</evidence>
<dbReference type="InterPro" id="IPR040309">
    <property type="entry name" value="Naf1"/>
</dbReference>
<keyword evidence="6" id="KW-0597">Phosphoprotein</keyword>
<feature type="region of interest" description="Disordered" evidence="9">
    <location>
        <begin position="574"/>
        <end position="604"/>
    </location>
</feature>
<proteinExistence type="inferred from homology"/>
<feature type="region of interest" description="Disordered" evidence="9">
    <location>
        <begin position="84"/>
        <end position="108"/>
    </location>
</feature>
<accession>A0A2S4WME6</accession>
<dbReference type="InterPro" id="IPR009000">
    <property type="entry name" value="Transl_B-barrel_sf"/>
</dbReference>
<dbReference type="AlphaFoldDB" id="A0A2S4WME6"/>
<dbReference type="Pfam" id="PF04410">
    <property type="entry name" value="Gar1"/>
    <property type="match status" value="1"/>
</dbReference>
<feature type="region of interest" description="Disordered" evidence="9">
    <location>
        <begin position="346"/>
        <end position="416"/>
    </location>
</feature>
<reference evidence="11" key="3">
    <citation type="journal article" date="2018" name="Mol. Plant Microbe Interact.">
        <title>Genome sequence resources for the wheat stripe rust pathogen (Puccinia striiformis f. sp. tritici) and the barley stripe rust pathogen (Puccinia striiformis f. sp. hordei).</title>
        <authorList>
            <person name="Xia C."/>
            <person name="Wang M."/>
            <person name="Yin C."/>
            <person name="Cornejo O.E."/>
            <person name="Hulbert S.H."/>
            <person name="Chen X."/>
        </authorList>
    </citation>
    <scope>NUCLEOTIDE SEQUENCE [LARGE SCALE GENOMIC DNA]</scope>
    <source>
        <strain evidence="11">93TX-2</strain>
    </source>
</reference>
<feature type="compositionally biased region" description="Low complexity" evidence="9">
    <location>
        <begin position="688"/>
        <end position="700"/>
    </location>
</feature>
<feature type="region of interest" description="Disordered" evidence="9">
    <location>
        <begin position="832"/>
        <end position="945"/>
    </location>
</feature>
<feature type="compositionally biased region" description="Acidic residues" evidence="9">
    <location>
        <begin position="385"/>
        <end position="394"/>
    </location>
</feature>
<dbReference type="OrthoDB" id="21550at2759"/>
<dbReference type="InterPro" id="IPR007504">
    <property type="entry name" value="H/ACA_rnp_Gar1/Naf1"/>
</dbReference>
<feature type="compositionally biased region" description="Basic residues" evidence="9">
    <location>
        <begin position="672"/>
        <end position="687"/>
    </location>
</feature>
<organism evidence="10 11">
    <name type="scientific">Puccinia striiformis</name>
    <dbReference type="NCBI Taxonomy" id="27350"/>
    <lineage>
        <taxon>Eukaryota</taxon>
        <taxon>Fungi</taxon>
        <taxon>Dikarya</taxon>
        <taxon>Basidiomycota</taxon>
        <taxon>Pucciniomycotina</taxon>
        <taxon>Pucciniomycetes</taxon>
        <taxon>Pucciniales</taxon>
        <taxon>Pucciniaceae</taxon>
        <taxon>Puccinia</taxon>
    </lineage>
</organism>
<dbReference type="Proteomes" id="UP000238274">
    <property type="component" value="Unassembled WGS sequence"/>
</dbReference>
<sequence>MIRLLNPNYIAEPHSFQNLSSMDQIMEDAISKATAQARQSNSNVPVMFSNQFNPPQYSMASQPYHIPHGNPSAISAQPIHLLTPQLQPPTYSSAHNQTPSVDPRGNLPQDILHILDSDFTSESADHQAAKDQQISRVAEELRVKVRLSRYRRVRDQLSDSEDDNTEQEEEESDSSEDGPEDDSQQIQDDQKKYPQVDTQSDDEADLVDGSGDEEGERAKNNKTLAKLRMEIESIIGVPEALSAEVSHTAMKSDGEEEESTTGNESGHQKEIEPIAEDTHDDPLTVISDEPGETTTEDKILDESVTTNELLAKVKSQIDQLRNGSELSVTTSKSLLEACAIEESTSLSTSIAEPAPQESSSFVKPQGTKPEKKKPPPKKRVAEPTESGDESDDGGPELNASTAGPTTANELKEPPPEVIEVPFDRVADEELRLISPFGSIASLVGNVLVIQGTAGLGFDRVLDEGTLVCKKDGLVIGKIFETFGSVTSPHYSVRLPKHILACADQKNEAGLDLSPGLVLYYLPTHSNFVFTAQLRAQPKGTDASNFFDEEANHADEIEFSDDEAEAAYRKACKLAKKSARDGNSHPQNHSRDHNNSNQQPRNSVQVPEDGRRMFIKMPSDSLNYGGDDSDMQALNAPVESDYSVLERPKNLIVHQDHSTSINSTNKQSPAQRARGKKRANTGRNRNQKKPPQQTRPPSSQPVTVPLANSTGTSSNHPAANPRNNFQSNTTSFTNPSLSLSLPPHPNSHQMQAQPTVQGSSMMMPGNVNMNYPGMPNSNSHHLQGMHSSSAPHMPLWNGTNAATMAQNSMMMAMMMNHNNQNQINTGIPSYNPLLPSTTHTPGAVPSSSPSNPTFQFGLQNFYPNSNVPLHFTLNPSTHQSPSSEQLSASQYNPQSTPSFQVHQHNLHHQQTQSQDQHSQHNQSSSSPHDINSNQGGHYNPWFYRPT</sequence>
<evidence type="ECO:0000313" key="11">
    <source>
        <dbReference type="Proteomes" id="UP000238274"/>
    </source>
</evidence>
<dbReference type="EMBL" id="PKSM01000005">
    <property type="protein sequence ID" value="POW22904.1"/>
    <property type="molecule type" value="Genomic_DNA"/>
</dbReference>
<feature type="compositionally biased region" description="Low complexity" evidence="9">
    <location>
        <begin position="722"/>
        <end position="740"/>
    </location>
</feature>
<dbReference type="GO" id="GO:0001522">
    <property type="term" value="P:pseudouridine synthesis"/>
    <property type="evidence" value="ECO:0007669"/>
    <property type="project" value="InterPro"/>
</dbReference>
<dbReference type="GO" id="GO:0003723">
    <property type="term" value="F:RNA binding"/>
    <property type="evidence" value="ECO:0007669"/>
    <property type="project" value="UniProtKB-KW"/>
</dbReference>
<evidence type="ECO:0000256" key="9">
    <source>
        <dbReference type="SAM" id="MobiDB-lite"/>
    </source>
</evidence>
<dbReference type="PANTHER" id="PTHR31633:SF1">
    <property type="entry name" value="H_ACA RIBONUCLEOPROTEIN COMPLEX NON-CORE SUBUNIT NAF1"/>
    <property type="match status" value="1"/>
</dbReference>
<feature type="region of interest" description="Disordered" evidence="9">
    <location>
        <begin position="240"/>
        <end position="304"/>
    </location>
</feature>
<evidence type="ECO:0000256" key="5">
    <source>
        <dbReference type="ARBA" id="ARBA00022552"/>
    </source>
</evidence>
<feature type="compositionally biased region" description="Low complexity" evidence="9">
    <location>
        <begin position="907"/>
        <end position="927"/>
    </location>
</feature>
<feature type="compositionally biased region" description="Polar residues" evidence="9">
    <location>
        <begin position="594"/>
        <end position="604"/>
    </location>
</feature>
<gene>
    <name evidence="10" type="ORF">PSHT_00725</name>
</gene>
<keyword evidence="11" id="KW-1185">Reference proteome</keyword>
<dbReference type="Gene3D" id="2.40.10.230">
    <property type="entry name" value="Probable tRNA pseudouridine synthase domain"/>
    <property type="match status" value="1"/>
</dbReference>
<evidence type="ECO:0000256" key="3">
    <source>
        <dbReference type="ARBA" id="ARBA00021438"/>
    </source>
</evidence>
<dbReference type="InterPro" id="IPR038664">
    <property type="entry name" value="Gar1/Naf1_Cbf5-bd_sf"/>
</dbReference>
<evidence type="ECO:0000256" key="7">
    <source>
        <dbReference type="ARBA" id="ARBA00022884"/>
    </source>
</evidence>
<feature type="compositionally biased region" description="Polar residues" evidence="9">
    <location>
        <begin position="657"/>
        <end position="669"/>
    </location>
</feature>
<feature type="compositionally biased region" description="Basic and acidic residues" evidence="9">
    <location>
        <begin position="266"/>
        <end position="282"/>
    </location>
</feature>
<comment type="caution">
    <text evidence="10">The sequence shown here is derived from an EMBL/GenBank/DDBJ whole genome shotgun (WGS) entry which is preliminary data.</text>
</comment>
<dbReference type="GO" id="GO:0005732">
    <property type="term" value="C:sno(s)RNA-containing ribonucleoprotein complex"/>
    <property type="evidence" value="ECO:0007669"/>
    <property type="project" value="InterPro"/>
</dbReference>
<evidence type="ECO:0000256" key="1">
    <source>
        <dbReference type="ARBA" id="ARBA00004123"/>
    </source>
</evidence>
<comment type="subcellular location">
    <subcellularLocation>
        <location evidence="1">Nucleus</location>
    </subcellularLocation>
</comment>
<feature type="compositionally biased region" description="Polar residues" evidence="9">
    <location>
        <begin position="398"/>
        <end position="408"/>
    </location>
</feature>
<reference evidence="11" key="2">
    <citation type="journal article" date="2018" name="BMC Genomics">
        <title>Genomic insights into host adaptation between the wheat stripe rust pathogen (Puccinia striiformis f. sp. tritici) and the barley stripe rust pathogen (Puccinia striiformis f. sp. hordei).</title>
        <authorList>
            <person name="Xia C."/>
            <person name="Wang M."/>
            <person name="Yin C."/>
            <person name="Cornejo O.E."/>
            <person name="Hulbert S.H."/>
            <person name="Chen X."/>
        </authorList>
    </citation>
    <scope>NUCLEOTIDE SEQUENCE [LARGE SCALE GENOMIC DNA]</scope>
    <source>
        <strain evidence="11">93TX-2</strain>
    </source>
</reference>
<feature type="compositionally biased region" description="Polar residues" evidence="9">
    <location>
        <begin position="84"/>
        <end position="100"/>
    </location>
</feature>
<feature type="compositionally biased region" description="Polar residues" evidence="9">
    <location>
        <begin position="833"/>
        <end position="902"/>
    </location>
</feature>
<keyword evidence="7" id="KW-0694">RNA-binding</keyword>
<dbReference type="GO" id="GO:0005634">
    <property type="term" value="C:nucleus"/>
    <property type="evidence" value="ECO:0007669"/>
    <property type="project" value="UniProtKB-SubCell"/>
</dbReference>
<keyword evidence="4" id="KW-0690">Ribosome biogenesis</keyword>
<reference evidence="10 11" key="1">
    <citation type="submission" date="2017-12" db="EMBL/GenBank/DDBJ databases">
        <title>Gene loss provides genomic basis for host adaptation in cereal stripe rust fungi.</title>
        <authorList>
            <person name="Xia C."/>
        </authorList>
    </citation>
    <scope>NUCLEOTIDE SEQUENCE [LARGE SCALE GENOMIC DNA]</scope>
    <source>
        <strain evidence="10 11">93TX-2</strain>
    </source>
</reference>
<dbReference type="VEuPathDB" id="FungiDB:PSHT_00725"/>
<name>A0A2S4WME6_9BASI</name>
<keyword evidence="5" id="KW-0698">rRNA processing</keyword>
<evidence type="ECO:0000256" key="4">
    <source>
        <dbReference type="ARBA" id="ARBA00022517"/>
    </source>
</evidence>
<keyword evidence="8" id="KW-0539">Nucleus</keyword>
<feature type="compositionally biased region" description="Acidic residues" evidence="9">
    <location>
        <begin position="158"/>
        <end position="183"/>
    </location>
</feature>
<feature type="compositionally biased region" description="Acidic residues" evidence="9">
    <location>
        <begin position="199"/>
        <end position="215"/>
    </location>
</feature>
<feature type="compositionally biased region" description="Basic and acidic residues" evidence="9">
    <location>
        <begin position="577"/>
        <end position="593"/>
    </location>
</feature>
<feature type="compositionally biased region" description="Polar residues" evidence="9">
    <location>
        <begin position="346"/>
        <end position="362"/>
    </location>
</feature>